<proteinExistence type="predicted"/>
<accession>A0A4V1ABR4</accession>
<dbReference type="EMBL" id="CP037867">
    <property type="protein sequence ID" value="QBM28873.1"/>
    <property type="molecule type" value="Genomic_DNA"/>
</dbReference>
<feature type="domain" description="Glycosyltransferase subfamily 4-like N-terminal" evidence="2">
    <location>
        <begin position="14"/>
        <end position="145"/>
    </location>
</feature>
<gene>
    <name evidence="3" type="ORF">HPF_14325</name>
</gene>
<dbReference type="KEGG" id="hpse:HPF_14325"/>
<dbReference type="InterPro" id="IPR028098">
    <property type="entry name" value="Glyco_trans_4-like_N"/>
</dbReference>
<dbReference type="RefSeq" id="WP_133156970.1">
    <property type="nucleotide sequence ID" value="NZ_CP037867.1"/>
</dbReference>
<dbReference type="Proteomes" id="UP000293912">
    <property type="component" value="Chromosome"/>
</dbReference>
<keyword evidence="1" id="KW-0175">Coiled coil</keyword>
<feature type="coiled-coil region" evidence="1">
    <location>
        <begin position="390"/>
        <end position="427"/>
    </location>
</feature>
<dbReference type="Gene3D" id="3.40.50.2000">
    <property type="entry name" value="Glycogen Phosphorylase B"/>
    <property type="match status" value="1"/>
</dbReference>
<name>A0A4V1ABR4_HYDPS</name>
<organism evidence="3 4">
    <name type="scientific">Hydrogenophaga pseudoflava</name>
    <name type="common">Pseudomonas carboxydoflava</name>
    <dbReference type="NCBI Taxonomy" id="47421"/>
    <lineage>
        <taxon>Bacteria</taxon>
        <taxon>Pseudomonadati</taxon>
        <taxon>Pseudomonadota</taxon>
        <taxon>Betaproteobacteria</taxon>
        <taxon>Burkholderiales</taxon>
        <taxon>Comamonadaceae</taxon>
        <taxon>Hydrogenophaga</taxon>
    </lineage>
</organism>
<sequence length="445" mass="48512">MKILLAVCSMAHRSGAELFVHDVATVLHRRGHSVVVYAPVMGDMVDGLRQRCIACVVELSKVAEAPDIIIGNTRDDTVACLAHFLDVPAISICHDRTASHGRPPLFSRVRQHVAVDANCAERLSLESGIPAAGIAIVSNGVDLQRFRPRPALPGRPRRAAIFSNYATESPDTRAIRSACESLGLTLEVIGQGVGRQATAPEDLLGAFDLVFAKARCAMEAMAVGCAVVLLNEGMGLAGLVTADKVQEWHRWNFGRRLMQAPIDSDAIRREVLRYDAADAALVSDYVRTHVSLEASADALEALARQVIEAEPGRAVIDPRDELREFARHVADNLVPFGTPQVAVQVGLLLARIQDLESRLIGTATSLANTQEDLLASGARAMELEQQAQALSGLSDRAAWLERQVQELQDARTQADAFEREVQALRSSHSWRLTAPMRWLVSRFKH</sequence>
<evidence type="ECO:0000259" key="2">
    <source>
        <dbReference type="Pfam" id="PF13439"/>
    </source>
</evidence>
<evidence type="ECO:0000256" key="1">
    <source>
        <dbReference type="SAM" id="Coils"/>
    </source>
</evidence>
<evidence type="ECO:0000313" key="3">
    <source>
        <dbReference type="EMBL" id="QBM28873.1"/>
    </source>
</evidence>
<protein>
    <recommendedName>
        <fullName evidence="2">Glycosyltransferase subfamily 4-like N-terminal domain-containing protein</fullName>
    </recommendedName>
</protein>
<evidence type="ECO:0000313" key="4">
    <source>
        <dbReference type="Proteomes" id="UP000293912"/>
    </source>
</evidence>
<dbReference type="AlphaFoldDB" id="A0A4V1ABR4"/>
<keyword evidence="4" id="KW-1185">Reference proteome</keyword>
<reference evidence="3 4" key="1">
    <citation type="submission" date="2019-03" db="EMBL/GenBank/DDBJ databases">
        <authorList>
            <person name="Sebastian G."/>
            <person name="Baumann P."/>
            <person name="Ruckert C."/>
            <person name="Kalinowski J."/>
            <person name="Nebel B."/>
            <person name="Takors R."/>
            <person name="Blombach B."/>
        </authorList>
    </citation>
    <scope>NUCLEOTIDE SEQUENCE [LARGE SCALE GENOMIC DNA]</scope>
    <source>
        <strain evidence="3 4">DSM 1084</strain>
    </source>
</reference>
<dbReference type="Pfam" id="PF13439">
    <property type="entry name" value="Glyco_transf_4"/>
    <property type="match status" value="1"/>
</dbReference>
<dbReference type="SUPFAM" id="SSF53756">
    <property type="entry name" value="UDP-Glycosyltransferase/glycogen phosphorylase"/>
    <property type="match status" value="1"/>
</dbReference>
<dbReference type="GO" id="GO:0016757">
    <property type="term" value="F:glycosyltransferase activity"/>
    <property type="evidence" value="ECO:0007669"/>
    <property type="project" value="UniProtKB-ARBA"/>
</dbReference>